<evidence type="ECO:0000313" key="10">
    <source>
        <dbReference type="EMBL" id="PRW61456.1"/>
    </source>
</evidence>
<dbReference type="AlphaFoldDB" id="A0A2P6U552"/>
<dbReference type="GO" id="GO:0071011">
    <property type="term" value="C:precatalytic spliceosome"/>
    <property type="evidence" value="ECO:0007669"/>
    <property type="project" value="TreeGrafter"/>
</dbReference>
<feature type="region of interest" description="Disordered" evidence="8">
    <location>
        <begin position="294"/>
        <end position="399"/>
    </location>
</feature>
<dbReference type="PANTHER" id="PTHR13952">
    <property type="entry name" value="U1 SMALL NUCLEAR RIBONUCLEOPROTEIN 70 KD"/>
    <property type="match status" value="1"/>
</dbReference>
<dbReference type="GO" id="GO:0003729">
    <property type="term" value="F:mRNA binding"/>
    <property type="evidence" value="ECO:0007669"/>
    <property type="project" value="TreeGrafter"/>
</dbReference>
<dbReference type="OrthoDB" id="4207594at2759"/>
<dbReference type="InterPro" id="IPR035979">
    <property type="entry name" value="RBD_domain_sf"/>
</dbReference>
<sequence length="399" mass="47185">MDRGPRPPAGGGGGFSVASRISEKKRMQEQVSSHRTGLPDRLLRLFAPRAPLPPYKGPPKRPPKLPYTGVAQYLEHFAEPGDPEYEPPAPETRPPEPRVFANPELPTQARVDLETKLEKDIRLRQERQQAAAAQREEAVQGWDPAKDPNAEGDPFKTLFVSRLSYDVTERKLKREFEEYGPIKRIRLVHDKNTGKPRGYAFIEYEHKDDMKQAYKMADGRKIEDKRCLVDVERGRTVPNCLQLMVDVVRGRTVPNWRPRRLGGGKGGERRLHPMPPKDIKKQFVARLLERAIAEKERAQRKDGSEKEEAPREERERRRERSRERDEGRPRERSRERSERERSERERSDRDRGERERSDRDRYRERERSSRDDRDRKRERSRERGYDRYDDSKRRRERDL</sequence>
<feature type="compositionally biased region" description="Basic and acidic residues" evidence="8">
    <location>
        <begin position="266"/>
        <end position="279"/>
    </location>
</feature>
<name>A0A2P6U552_CHLSO</name>
<evidence type="ECO:0000256" key="4">
    <source>
        <dbReference type="ARBA" id="ARBA00022884"/>
    </source>
</evidence>
<reference evidence="10 11" key="1">
    <citation type="journal article" date="2018" name="Plant J.">
        <title>Genome sequences of Chlorella sorokiniana UTEX 1602 and Micractinium conductrix SAG 241.80: implications to maltose excretion by a green alga.</title>
        <authorList>
            <person name="Arriola M.B."/>
            <person name="Velmurugan N."/>
            <person name="Zhang Y."/>
            <person name="Plunkett M.H."/>
            <person name="Hondzo H."/>
            <person name="Barney B.M."/>
        </authorList>
    </citation>
    <scope>NUCLEOTIDE SEQUENCE [LARGE SCALE GENOMIC DNA]</scope>
    <source>
        <strain evidence="11">UTEX 1602</strain>
    </source>
</reference>
<evidence type="ECO:0000256" key="3">
    <source>
        <dbReference type="ARBA" id="ARBA00016996"/>
    </source>
</evidence>
<dbReference type="Pfam" id="PF12220">
    <property type="entry name" value="U1snRNP70_N"/>
    <property type="match status" value="1"/>
</dbReference>
<feature type="region of interest" description="Disordered" evidence="8">
    <location>
        <begin position="1"/>
        <end position="39"/>
    </location>
</feature>
<dbReference type="GO" id="GO:0071004">
    <property type="term" value="C:U2-type prespliceosome"/>
    <property type="evidence" value="ECO:0007669"/>
    <property type="project" value="TreeGrafter"/>
</dbReference>
<dbReference type="Proteomes" id="UP000239899">
    <property type="component" value="Unassembled WGS sequence"/>
</dbReference>
<gene>
    <name evidence="10" type="ORF">C2E21_0618</name>
</gene>
<dbReference type="InterPro" id="IPR012677">
    <property type="entry name" value="Nucleotide-bd_a/b_plait_sf"/>
</dbReference>
<evidence type="ECO:0000259" key="9">
    <source>
        <dbReference type="PROSITE" id="PS50102"/>
    </source>
</evidence>
<dbReference type="InterPro" id="IPR051183">
    <property type="entry name" value="U1_U11-U12_snRNP_70-35kDa"/>
</dbReference>
<dbReference type="InterPro" id="IPR022023">
    <property type="entry name" value="U1snRNP70_N"/>
</dbReference>
<dbReference type="STRING" id="3076.A0A2P6U552"/>
<comment type="caution">
    <text evidence="10">The sequence shown here is derived from an EMBL/GenBank/DDBJ whole genome shotgun (WGS) entry which is preliminary data.</text>
</comment>
<keyword evidence="6" id="KW-0687">Ribonucleoprotein</keyword>
<dbReference type="FunFam" id="3.30.70.330:FF:001585">
    <property type="entry name" value="U1 small nuclear ribonucleoprotein 70 kDa"/>
    <property type="match status" value="1"/>
</dbReference>
<keyword evidence="11" id="KW-1185">Reference proteome</keyword>
<evidence type="ECO:0000256" key="1">
    <source>
        <dbReference type="ARBA" id="ARBA00004324"/>
    </source>
</evidence>
<feature type="domain" description="RRM" evidence="9">
    <location>
        <begin position="156"/>
        <end position="234"/>
    </location>
</feature>
<dbReference type="InterPro" id="IPR034143">
    <property type="entry name" value="snRNP70_RRM"/>
</dbReference>
<dbReference type="GO" id="GO:0005685">
    <property type="term" value="C:U1 snRNP"/>
    <property type="evidence" value="ECO:0007669"/>
    <property type="project" value="TreeGrafter"/>
</dbReference>
<dbReference type="PANTHER" id="PTHR13952:SF5">
    <property type="entry name" value="U1 SMALL NUCLEAR RIBONUCLEOPROTEIN 70 KDA"/>
    <property type="match status" value="1"/>
</dbReference>
<evidence type="ECO:0000256" key="7">
    <source>
        <dbReference type="PROSITE-ProRule" id="PRU00176"/>
    </source>
</evidence>
<evidence type="ECO:0000313" key="11">
    <source>
        <dbReference type="Proteomes" id="UP000239899"/>
    </source>
</evidence>
<dbReference type="GO" id="GO:0030619">
    <property type="term" value="F:U1 snRNA binding"/>
    <property type="evidence" value="ECO:0007669"/>
    <property type="project" value="InterPro"/>
</dbReference>
<proteinExistence type="predicted"/>
<keyword evidence="4 7" id="KW-0694">RNA-binding</keyword>
<keyword evidence="5" id="KW-0539">Nucleus</keyword>
<dbReference type="SMART" id="SM00360">
    <property type="entry name" value="RRM"/>
    <property type="match status" value="1"/>
</dbReference>
<evidence type="ECO:0000256" key="6">
    <source>
        <dbReference type="ARBA" id="ARBA00023274"/>
    </source>
</evidence>
<accession>A0A2P6U552</accession>
<dbReference type="PROSITE" id="PS50102">
    <property type="entry name" value="RRM"/>
    <property type="match status" value="1"/>
</dbReference>
<dbReference type="GO" id="GO:0000398">
    <property type="term" value="P:mRNA splicing, via spliceosome"/>
    <property type="evidence" value="ECO:0007669"/>
    <property type="project" value="TreeGrafter"/>
</dbReference>
<dbReference type="CDD" id="cd12236">
    <property type="entry name" value="RRM_snRNP70"/>
    <property type="match status" value="1"/>
</dbReference>
<feature type="region of interest" description="Disordered" evidence="8">
    <location>
        <begin position="78"/>
        <end position="110"/>
    </location>
</feature>
<protein>
    <recommendedName>
        <fullName evidence="3">U1 small nuclear ribonucleoprotein 70 kDa</fullName>
    </recommendedName>
</protein>
<dbReference type="EMBL" id="LHPG02000001">
    <property type="protein sequence ID" value="PRW61456.1"/>
    <property type="molecule type" value="Genomic_DNA"/>
</dbReference>
<organism evidence="10 11">
    <name type="scientific">Chlorella sorokiniana</name>
    <name type="common">Freshwater green alga</name>
    <dbReference type="NCBI Taxonomy" id="3076"/>
    <lineage>
        <taxon>Eukaryota</taxon>
        <taxon>Viridiplantae</taxon>
        <taxon>Chlorophyta</taxon>
        <taxon>core chlorophytes</taxon>
        <taxon>Trebouxiophyceae</taxon>
        <taxon>Chlorellales</taxon>
        <taxon>Chlorellaceae</taxon>
        <taxon>Chlorella clade</taxon>
        <taxon>Chlorella</taxon>
    </lineage>
</organism>
<feature type="region of interest" description="Disordered" evidence="8">
    <location>
        <begin position="254"/>
        <end position="279"/>
    </location>
</feature>
<dbReference type="SUPFAM" id="SSF54928">
    <property type="entry name" value="RNA-binding domain, RBD"/>
    <property type="match status" value="1"/>
</dbReference>
<evidence type="ECO:0000256" key="2">
    <source>
        <dbReference type="ARBA" id="ARBA00004642"/>
    </source>
</evidence>
<dbReference type="Pfam" id="PF00076">
    <property type="entry name" value="RRM_1"/>
    <property type="match status" value="1"/>
</dbReference>
<comment type="subcellular location">
    <subcellularLocation>
        <location evidence="1">Nucleus speckle</location>
    </subcellularLocation>
    <subcellularLocation>
        <location evidence="2">Nucleus</location>
        <location evidence="2">Nucleoplasm</location>
    </subcellularLocation>
</comment>
<evidence type="ECO:0000256" key="5">
    <source>
        <dbReference type="ARBA" id="ARBA00023242"/>
    </source>
</evidence>
<dbReference type="Gene3D" id="3.30.70.330">
    <property type="match status" value="1"/>
</dbReference>
<evidence type="ECO:0000256" key="8">
    <source>
        <dbReference type="SAM" id="MobiDB-lite"/>
    </source>
</evidence>
<dbReference type="GO" id="GO:0016607">
    <property type="term" value="C:nuclear speck"/>
    <property type="evidence" value="ECO:0007669"/>
    <property type="project" value="UniProtKB-SubCell"/>
</dbReference>
<dbReference type="InterPro" id="IPR000504">
    <property type="entry name" value="RRM_dom"/>
</dbReference>